<dbReference type="EMBL" id="JACOOJ010000009">
    <property type="protein sequence ID" value="MBC5632603.1"/>
    <property type="molecule type" value="Genomic_DNA"/>
</dbReference>
<name>A0ABR7DPK8_9BACT</name>
<comment type="caution">
    <text evidence="1">The sequence shown here is derived from an EMBL/GenBank/DDBJ whole genome shotgun (WGS) entry which is preliminary data.</text>
</comment>
<dbReference type="InterPro" id="IPR045724">
    <property type="entry name" value="DUF6078"/>
</dbReference>
<proteinExistence type="predicted"/>
<dbReference type="RefSeq" id="WP_186929360.1">
    <property type="nucleotide sequence ID" value="NZ_JACOOJ010000009.1"/>
</dbReference>
<organism evidence="1 2">
    <name type="scientific">Parabacteroides hominis</name>
    <dbReference type="NCBI Taxonomy" id="2763057"/>
    <lineage>
        <taxon>Bacteria</taxon>
        <taxon>Pseudomonadati</taxon>
        <taxon>Bacteroidota</taxon>
        <taxon>Bacteroidia</taxon>
        <taxon>Bacteroidales</taxon>
        <taxon>Tannerellaceae</taxon>
        <taxon>Parabacteroides</taxon>
    </lineage>
</organism>
<protein>
    <submittedName>
        <fullName evidence="1">Uncharacterized protein</fullName>
    </submittedName>
</protein>
<reference evidence="1 2" key="1">
    <citation type="submission" date="2020-08" db="EMBL/GenBank/DDBJ databases">
        <title>Genome public.</title>
        <authorList>
            <person name="Liu C."/>
            <person name="Sun Q."/>
        </authorList>
    </citation>
    <scope>NUCLEOTIDE SEQUENCE [LARGE SCALE GENOMIC DNA]</scope>
    <source>
        <strain evidence="1 2">NSJ-79</strain>
    </source>
</reference>
<evidence type="ECO:0000313" key="1">
    <source>
        <dbReference type="EMBL" id="MBC5632603.1"/>
    </source>
</evidence>
<dbReference type="Proteomes" id="UP000651475">
    <property type="component" value="Unassembled WGS sequence"/>
</dbReference>
<evidence type="ECO:0000313" key="2">
    <source>
        <dbReference type="Proteomes" id="UP000651475"/>
    </source>
</evidence>
<keyword evidence="2" id="KW-1185">Reference proteome</keyword>
<gene>
    <name evidence="1" type="ORF">H8S65_07460</name>
</gene>
<accession>A0ABR7DPK8</accession>
<sequence length="145" mass="17179">MEPEFNYQSAPYGFAHCFNGQCACADKCLRHLLAAHIPSDRKYVTVVNPNNVVSDGKSCPFFKEKRLVRFAVGMIHLYDNLTYRDATIVKRPIYNHFGRSTYYRIRNRERLITPEEQIFIKNVFRKHGITSEPVFDEYKEDYDWE</sequence>
<dbReference type="Pfam" id="PF19555">
    <property type="entry name" value="DUF6078"/>
    <property type="match status" value="1"/>
</dbReference>